<dbReference type="InterPro" id="IPR001789">
    <property type="entry name" value="Sig_transdc_resp-reg_receiver"/>
</dbReference>
<dbReference type="PANTHER" id="PTHR44591">
    <property type="entry name" value="STRESS RESPONSE REGULATOR PROTEIN 1"/>
    <property type="match status" value="1"/>
</dbReference>
<keyword evidence="1 2" id="KW-0597">Phosphoprotein</keyword>
<accession>A0A937D1E4</accession>
<dbReference type="PANTHER" id="PTHR44591:SF3">
    <property type="entry name" value="RESPONSE REGULATORY DOMAIN-CONTAINING PROTEIN"/>
    <property type="match status" value="1"/>
</dbReference>
<gene>
    <name evidence="4" type="ORF">JI739_08805</name>
</gene>
<dbReference type="CDD" id="cd00156">
    <property type="entry name" value="REC"/>
    <property type="match status" value="1"/>
</dbReference>
<reference evidence="4" key="1">
    <citation type="submission" date="2021-01" db="EMBL/GenBank/DDBJ databases">
        <title>Ramlibacter sp. strain AW1 16S ribosomal RNA gene Genome sequencing and assembly.</title>
        <authorList>
            <person name="Kang M."/>
        </authorList>
    </citation>
    <scope>NUCLEOTIDE SEQUENCE</scope>
    <source>
        <strain evidence="4">AW1</strain>
    </source>
</reference>
<organism evidence="4 5">
    <name type="scientific">Ramlibacter aurantiacus</name>
    <dbReference type="NCBI Taxonomy" id="2801330"/>
    <lineage>
        <taxon>Bacteria</taxon>
        <taxon>Pseudomonadati</taxon>
        <taxon>Pseudomonadota</taxon>
        <taxon>Betaproteobacteria</taxon>
        <taxon>Burkholderiales</taxon>
        <taxon>Comamonadaceae</taxon>
        <taxon>Ramlibacter</taxon>
    </lineage>
</organism>
<dbReference type="RefSeq" id="WP_201683517.1">
    <property type="nucleotide sequence ID" value="NZ_JAEQNA010000002.1"/>
</dbReference>
<dbReference type="SMART" id="SM00448">
    <property type="entry name" value="REC"/>
    <property type="match status" value="1"/>
</dbReference>
<dbReference type="Pfam" id="PF00072">
    <property type="entry name" value="Response_reg"/>
    <property type="match status" value="1"/>
</dbReference>
<name>A0A937D1E4_9BURK</name>
<dbReference type="PROSITE" id="PS50110">
    <property type="entry name" value="RESPONSE_REGULATORY"/>
    <property type="match status" value="1"/>
</dbReference>
<evidence type="ECO:0000256" key="1">
    <source>
        <dbReference type="ARBA" id="ARBA00022553"/>
    </source>
</evidence>
<dbReference type="AlphaFoldDB" id="A0A937D1E4"/>
<feature type="domain" description="Response regulatory" evidence="3">
    <location>
        <begin position="4"/>
        <end position="123"/>
    </location>
</feature>
<dbReference type="SUPFAM" id="SSF52172">
    <property type="entry name" value="CheY-like"/>
    <property type="match status" value="1"/>
</dbReference>
<dbReference type="InterPro" id="IPR011006">
    <property type="entry name" value="CheY-like_superfamily"/>
</dbReference>
<evidence type="ECO:0000256" key="2">
    <source>
        <dbReference type="PROSITE-ProRule" id="PRU00169"/>
    </source>
</evidence>
<proteinExistence type="predicted"/>
<evidence type="ECO:0000259" key="3">
    <source>
        <dbReference type="PROSITE" id="PS50110"/>
    </source>
</evidence>
<dbReference type="Proteomes" id="UP000613011">
    <property type="component" value="Unassembled WGS sequence"/>
</dbReference>
<dbReference type="GO" id="GO:0000160">
    <property type="term" value="P:phosphorelay signal transduction system"/>
    <property type="evidence" value="ECO:0007669"/>
    <property type="project" value="InterPro"/>
</dbReference>
<dbReference type="InterPro" id="IPR050595">
    <property type="entry name" value="Bact_response_regulator"/>
</dbReference>
<sequence>MGITAFIVEDSPAIREALIETLAELADIRTVGAASSERAAKDWLADPAHAWDLAIVDLVLEGPGSGLGVLRALRPRRAGQHVLVLTATASPAVREQCLALGCDAVFDKAMEQDALLAWCAALAGGSPPPREPRT</sequence>
<dbReference type="Gene3D" id="3.40.50.2300">
    <property type="match status" value="1"/>
</dbReference>
<feature type="modified residue" description="4-aspartylphosphate" evidence="2">
    <location>
        <position position="57"/>
    </location>
</feature>
<evidence type="ECO:0000313" key="4">
    <source>
        <dbReference type="EMBL" id="MBL0420439.1"/>
    </source>
</evidence>
<comment type="caution">
    <text evidence="4">The sequence shown here is derived from an EMBL/GenBank/DDBJ whole genome shotgun (WGS) entry which is preliminary data.</text>
</comment>
<dbReference type="EMBL" id="JAEQNA010000002">
    <property type="protein sequence ID" value="MBL0420439.1"/>
    <property type="molecule type" value="Genomic_DNA"/>
</dbReference>
<evidence type="ECO:0000313" key="5">
    <source>
        <dbReference type="Proteomes" id="UP000613011"/>
    </source>
</evidence>
<protein>
    <submittedName>
        <fullName evidence="4">Response regulator</fullName>
    </submittedName>
</protein>
<keyword evidence="5" id="KW-1185">Reference proteome</keyword>